<dbReference type="RefSeq" id="WP_130347940.1">
    <property type="nucleotide sequence ID" value="NZ_SGWQ01000012.1"/>
</dbReference>
<keyword evidence="3" id="KW-1185">Reference proteome</keyword>
<organism evidence="2 3">
    <name type="scientific">Herbihabitans rhizosphaerae</name>
    <dbReference type="NCBI Taxonomy" id="1872711"/>
    <lineage>
        <taxon>Bacteria</taxon>
        <taxon>Bacillati</taxon>
        <taxon>Actinomycetota</taxon>
        <taxon>Actinomycetes</taxon>
        <taxon>Pseudonocardiales</taxon>
        <taxon>Pseudonocardiaceae</taxon>
        <taxon>Herbihabitans</taxon>
    </lineage>
</organism>
<accession>A0A4Q7KGX4</accession>
<evidence type="ECO:0000313" key="2">
    <source>
        <dbReference type="EMBL" id="RZS32497.1"/>
    </source>
</evidence>
<name>A0A4Q7KGX4_9PSEU</name>
<proteinExistence type="predicted"/>
<dbReference type="OrthoDB" id="4570314at2"/>
<protein>
    <submittedName>
        <fullName evidence="2">Uncharacterized protein</fullName>
    </submittedName>
</protein>
<feature type="region of interest" description="Disordered" evidence="1">
    <location>
        <begin position="1"/>
        <end position="23"/>
    </location>
</feature>
<gene>
    <name evidence="2" type="ORF">EV193_112131</name>
</gene>
<evidence type="ECO:0000313" key="3">
    <source>
        <dbReference type="Proteomes" id="UP000294257"/>
    </source>
</evidence>
<dbReference type="Proteomes" id="UP000294257">
    <property type="component" value="Unassembled WGS sequence"/>
</dbReference>
<dbReference type="EMBL" id="SGWQ01000012">
    <property type="protein sequence ID" value="RZS32497.1"/>
    <property type="molecule type" value="Genomic_DNA"/>
</dbReference>
<evidence type="ECO:0000256" key="1">
    <source>
        <dbReference type="SAM" id="MobiDB-lite"/>
    </source>
</evidence>
<dbReference type="AlphaFoldDB" id="A0A4Q7KGX4"/>
<sequence>MSDRNPPTPGGDTPSNRFLSEEDHQGLARWRAIVAQRPPMTTEQIESVAALLRTIGTDPADHDR</sequence>
<comment type="caution">
    <text evidence="2">The sequence shown here is derived from an EMBL/GenBank/DDBJ whole genome shotgun (WGS) entry which is preliminary data.</text>
</comment>
<reference evidence="2 3" key="1">
    <citation type="submission" date="2019-02" db="EMBL/GenBank/DDBJ databases">
        <title>Genomic Encyclopedia of Type Strains, Phase IV (KMG-IV): sequencing the most valuable type-strain genomes for metagenomic binning, comparative biology and taxonomic classification.</title>
        <authorList>
            <person name="Goeker M."/>
        </authorList>
    </citation>
    <scope>NUCLEOTIDE SEQUENCE [LARGE SCALE GENOMIC DNA]</scope>
    <source>
        <strain evidence="2 3">DSM 101727</strain>
    </source>
</reference>